<sequence length="69" mass="7947">MMIELANETRFTNHNFRRENPVDASFIFSLNLNFCKYQQEPPTILHLFFFVTYPNTAIVAPPPASATVI</sequence>
<dbReference type="Proteomes" id="UP000054630">
    <property type="component" value="Unassembled WGS sequence"/>
</dbReference>
<name>A0A0V0RBS9_9BILA</name>
<keyword evidence="2" id="KW-1185">Reference proteome</keyword>
<dbReference type="AlphaFoldDB" id="A0A0V0RBS9"/>
<organism evidence="1 2">
    <name type="scientific">Trichinella nelsoni</name>
    <dbReference type="NCBI Taxonomy" id="6336"/>
    <lineage>
        <taxon>Eukaryota</taxon>
        <taxon>Metazoa</taxon>
        <taxon>Ecdysozoa</taxon>
        <taxon>Nematoda</taxon>
        <taxon>Enoplea</taxon>
        <taxon>Dorylaimia</taxon>
        <taxon>Trichinellida</taxon>
        <taxon>Trichinellidae</taxon>
        <taxon>Trichinella</taxon>
    </lineage>
</organism>
<reference evidence="1 2" key="1">
    <citation type="submission" date="2015-01" db="EMBL/GenBank/DDBJ databases">
        <title>Evolution of Trichinella species and genotypes.</title>
        <authorList>
            <person name="Korhonen P.K."/>
            <person name="Edoardo P."/>
            <person name="Giuseppe L.R."/>
            <person name="Gasser R.B."/>
        </authorList>
    </citation>
    <scope>NUCLEOTIDE SEQUENCE [LARGE SCALE GENOMIC DNA]</scope>
    <source>
        <strain evidence="1">ISS37</strain>
    </source>
</reference>
<comment type="caution">
    <text evidence="1">The sequence shown here is derived from an EMBL/GenBank/DDBJ whole genome shotgun (WGS) entry which is preliminary data.</text>
</comment>
<accession>A0A0V0RBS9</accession>
<proteinExistence type="predicted"/>
<gene>
    <name evidence="1" type="ORF">T07_3976</name>
</gene>
<protein>
    <submittedName>
        <fullName evidence="1">Uncharacterized protein</fullName>
    </submittedName>
</protein>
<evidence type="ECO:0000313" key="2">
    <source>
        <dbReference type="Proteomes" id="UP000054630"/>
    </source>
</evidence>
<evidence type="ECO:0000313" key="1">
    <source>
        <dbReference type="EMBL" id="KRX11956.1"/>
    </source>
</evidence>
<dbReference type="EMBL" id="JYDL01001050">
    <property type="protein sequence ID" value="KRX11956.1"/>
    <property type="molecule type" value="Genomic_DNA"/>
</dbReference>